<protein>
    <submittedName>
        <fullName evidence="5">Acyl CoA:acetate/3-ketoacid CoA transferase</fullName>
    </submittedName>
</protein>
<dbReference type="GO" id="GO:0008410">
    <property type="term" value="F:CoA-transferase activity"/>
    <property type="evidence" value="ECO:0007669"/>
    <property type="project" value="InterPro"/>
</dbReference>
<sequence>MPAPSRGTAARSKVMTAEEAVAKIPSGSTIAIGGLISILCPETVIAALGNRFETSGSPAHVSVVTPVRVGWDKDNTTGLDHFARPGMLKRLISGSFNVKESPRITDMIRNNQIEAYSFSMGTLFQLIRSMAGGNDGMFTKVGLRTYVDPRMEGGKLNEATTDNINEVIQVGAEEYLYYRPLPIDVAIIRGTTADEDGNVSLEREPVTLAGLEMAMAAKASGGYVIVQAERLTAKGSISPRSVAIPGILVDAVVIDPEQQQSLLPYNPSWTGEVKAPTDDMVQPMALDMKKIILRRAAEELLPGSVINLGVGIPVALPQLLLEQHRLDQVTFSLEHGAVGGIPMGEEVFGAHRNPTAFFTSPQVFDYYHNGGLSATLLGFAQIDGSGNVNVSKFNGIFRGSGGFIDITHRTKKIMFCGTLTSGGLDIGIQDGKLTIVKEGRHKKLIRQVEHLTFNAEAAREKGQEPVYITERAVFRLGDNGLVLTEYAPGIDVEKEILPYIDFKVDIDPDVKPMSPHLFV</sequence>
<dbReference type="PANTHER" id="PTHR43293:SF1">
    <property type="entry name" value="ACETATE COA-TRANSFERASE YDIF"/>
    <property type="match status" value="1"/>
</dbReference>
<dbReference type="Proteomes" id="UP000450917">
    <property type="component" value="Unassembled WGS sequence"/>
</dbReference>
<dbReference type="PANTHER" id="PTHR43293">
    <property type="entry name" value="ACETATE COA-TRANSFERASE YDIF"/>
    <property type="match status" value="1"/>
</dbReference>
<comment type="similarity">
    <text evidence="1 3">Belongs to the 3-oxoacid CoA-transferase family.</text>
</comment>
<evidence type="ECO:0000256" key="2">
    <source>
        <dbReference type="ARBA" id="ARBA00022679"/>
    </source>
</evidence>
<evidence type="ECO:0000256" key="1">
    <source>
        <dbReference type="ARBA" id="ARBA00007154"/>
    </source>
</evidence>
<organism evidence="5 6">
    <name type="scientific">Paenibacillus validus</name>
    <dbReference type="NCBI Taxonomy" id="44253"/>
    <lineage>
        <taxon>Bacteria</taxon>
        <taxon>Bacillati</taxon>
        <taxon>Bacillota</taxon>
        <taxon>Bacilli</taxon>
        <taxon>Bacillales</taxon>
        <taxon>Paenibacillaceae</taxon>
        <taxon>Paenibacillus</taxon>
    </lineage>
</organism>
<evidence type="ECO:0000313" key="6">
    <source>
        <dbReference type="Proteomes" id="UP000450917"/>
    </source>
</evidence>
<evidence type="ECO:0000313" key="5">
    <source>
        <dbReference type="EMBL" id="MUG70699.1"/>
    </source>
</evidence>
<dbReference type="InterPro" id="IPR014388">
    <property type="entry name" value="3-oxoacid_CoA-transferase"/>
</dbReference>
<keyword evidence="6" id="KW-1185">Reference proteome</keyword>
<accession>A0A7X2Z9A3</accession>
<evidence type="ECO:0000256" key="4">
    <source>
        <dbReference type="PIRSR" id="PIRSR000858-1"/>
    </source>
</evidence>
<dbReference type="Gene3D" id="3.40.1080.10">
    <property type="entry name" value="Glutaconate Coenzyme A-transferase"/>
    <property type="match status" value="2"/>
</dbReference>
<proteinExistence type="inferred from homology"/>
<dbReference type="Pfam" id="PF01144">
    <property type="entry name" value="CoA_trans"/>
    <property type="match status" value="1"/>
</dbReference>
<dbReference type="InterPro" id="IPR004165">
    <property type="entry name" value="CoA_trans_fam_I"/>
</dbReference>
<feature type="active site" description="5-glutamyl coenzyme A thioester intermediate" evidence="4">
    <location>
        <position position="334"/>
    </location>
</feature>
<dbReference type="PIRSF" id="PIRSF000858">
    <property type="entry name" value="SCOT-t"/>
    <property type="match status" value="1"/>
</dbReference>
<dbReference type="AlphaFoldDB" id="A0A7X2Z9A3"/>
<name>A0A7X2Z9A3_9BACL</name>
<keyword evidence="2 3" id="KW-0808">Transferase</keyword>
<comment type="caution">
    <text evidence="5">The sequence shown here is derived from an EMBL/GenBank/DDBJ whole genome shotgun (WGS) entry which is preliminary data.</text>
</comment>
<gene>
    <name evidence="5" type="ORF">GNP93_08390</name>
</gene>
<dbReference type="RefSeq" id="WP_155614436.1">
    <property type="nucleotide sequence ID" value="NZ_JBDLZV010000001.1"/>
</dbReference>
<reference evidence="5 6" key="1">
    <citation type="submission" date="2019-11" db="EMBL/GenBank/DDBJ databases">
        <title>Draft genome sequences of five Paenibacillus species of dairy origin.</title>
        <authorList>
            <person name="Olajide A.M."/>
            <person name="Chen S."/>
            <person name="Lapointe G."/>
        </authorList>
    </citation>
    <scope>NUCLEOTIDE SEQUENCE [LARGE SCALE GENOMIC DNA]</scope>
    <source>
        <strain evidence="5 6">2CS3</strain>
    </source>
</reference>
<evidence type="ECO:0000256" key="3">
    <source>
        <dbReference type="PIRNR" id="PIRNR000858"/>
    </source>
</evidence>
<dbReference type="SMART" id="SM00882">
    <property type="entry name" value="CoA_trans"/>
    <property type="match status" value="2"/>
</dbReference>
<dbReference type="SUPFAM" id="SSF100950">
    <property type="entry name" value="NagB/RpiA/CoA transferase-like"/>
    <property type="match status" value="2"/>
</dbReference>
<dbReference type="InterPro" id="IPR037171">
    <property type="entry name" value="NagB/RpiA_transferase-like"/>
</dbReference>
<dbReference type="EMBL" id="WNZX01000005">
    <property type="protein sequence ID" value="MUG70699.1"/>
    <property type="molecule type" value="Genomic_DNA"/>
</dbReference>
<dbReference type="GO" id="GO:0046952">
    <property type="term" value="P:ketone body catabolic process"/>
    <property type="evidence" value="ECO:0007669"/>
    <property type="project" value="InterPro"/>
</dbReference>